<keyword evidence="9 15" id="KW-0418">Kinase</keyword>
<keyword evidence="6 15" id="KW-0808">Transferase</keyword>
<keyword evidence="7" id="KW-0479">Metal-binding</keyword>
<proteinExistence type="inferred from homology"/>
<dbReference type="InterPro" id="IPR002192">
    <property type="entry name" value="PPDK_AMP/ATP-bd"/>
</dbReference>
<dbReference type="GO" id="GO:0046872">
    <property type="term" value="F:metal ion binding"/>
    <property type="evidence" value="ECO:0007669"/>
    <property type="project" value="UniProtKB-KW"/>
</dbReference>
<protein>
    <recommendedName>
        <fullName evidence="5">pyruvate, water dikinase</fullName>
        <ecNumber evidence="5">2.7.9.2</ecNumber>
    </recommendedName>
    <alternativeName>
        <fullName evidence="12">Pyruvate, water dikinase</fullName>
    </alternativeName>
</protein>
<keyword evidence="10" id="KW-0067">ATP-binding</keyword>
<comment type="cofactor">
    <cofactor evidence="1">
        <name>Mg(2+)</name>
        <dbReference type="ChEBI" id="CHEBI:18420"/>
    </cofactor>
</comment>
<dbReference type="InterPro" id="IPR006319">
    <property type="entry name" value="PEP_synth"/>
</dbReference>
<keyword evidence="15" id="KW-0670">Pyruvate</keyword>
<evidence type="ECO:0000256" key="6">
    <source>
        <dbReference type="ARBA" id="ARBA00022679"/>
    </source>
</evidence>
<dbReference type="SUPFAM" id="SSF56059">
    <property type="entry name" value="Glutathione synthetase ATP-binding domain-like"/>
    <property type="match status" value="1"/>
</dbReference>
<dbReference type="Pfam" id="PF01326">
    <property type="entry name" value="PPDK_N"/>
    <property type="match status" value="1"/>
</dbReference>
<dbReference type="EMBL" id="AUZY01009560">
    <property type="protein sequence ID" value="EQD41664.1"/>
    <property type="molecule type" value="Genomic_DNA"/>
</dbReference>
<evidence type="ECO:0000259" key="14">
    <source>
        <dbReference type="Pfam" id="PF01326"/>
    </source>
</evidence>
<dbReference type="Gene3D" id="3.30.1490.20">
    <property type="entry name" value="ATP-grasp fold, A domain"/>
    <property type="match status" value="1"/>
</dbReference>
<evidence type="ECO:0000313" key="15">
    <source>
        <dbReference type="EMBL" id="EQD41664.1"/>
    </source>
</evidence>
<dbReference type="GO" id="GO:0006094">
    <property type="term" value="P:gluconeogenesis"/>
    <property type="evidence" value="ECO:0007669"/>
    <property type="project" value="UniProtKB-UniPathway"/>
</dbReference>
<comment type="function">
    <text evidence="2">Catalyzes the phosphorylation of pyruvate to phosphoenolpyruvate.</text>
</comment>
<dbReference type="GO" id="GO:0005524">
    <property type="term" value="F:ATP binding"/>
    <property type="evidence" value="ECO:0007669"/>
    <property type="project" value="UniProtKB-KW"/>
</dbReference>
<comment type="pathway">
    <text evidence="3">Carbohydrate biosynthesis; gluconeogenesis.</text>
</comment>
<name>T1ALS4_9ZZZZ</name>
<evidence type="ECO:0000256" key="8">
    <source>
        <dbReference type="ARBA" id="ARBA00022741"/>
    </source>
</evidence>
<evidence type="ECO:0000256" key="11">
    <source>
        <dbReference type="ARBA" id="ARBA00022842"/>
    </source>
</evidence>
<reference evidence="15" key="2">
    <citation type="journal article" date="2014" name="ISME J.">
        <title>Microbial stratification in low pH oxic and suboxic macroscopic growths along an acid mine drainage.</title>
        <authorList>
            <person name="Mendez-Garcia C."/>
            <person name="Mesa V."/>
            <person name="Sprenger R.R."/>
            <person name="Richter M."/>
            <person name="Diez M.S."/>
            <person name="Solano J."/>
            <person name="Bargiela R."/>
            <person name="Golyshina O.V."/>
            <person name="Manteca A."/>
            <person name="Ramos J.L."/>
            <person name="Gallego J.R."/>
            <person name="Llorente I."/>
            <person name="Martins Dos Santos V.A."/>
            <person name="Jensen O.N."/>
            <person name="Pelaez A.I."/>
            <person name="Sanchez J."/>
            <person name="Ferrer M."/>
        </authorList>
    </citation>
    <scope>NUCLEOTIDE SEQUENCE</scope>
</reference>
<dbReference type="PANTHER" id="PTHR43030:SF1">
    <property type="entry name" value="PHOSPHOENOLPYRUVATE SYNTHASE"/>
    <property type="match status" value="1"/>
</dbReference>
<evidence type="ECO:0000256" key="4">
    <source>
        <dbReference type="ARBA" id="ARBA00007837"/>
    </source>
</evidence>
<evidence type="ECO:0000256" key="10">
    <source>
        <dbReference type="ARBA" id="ARBA00022840"/>
    </source>
</evidence>
<evidence type="ECO:0000256" key="5">
    <source>
        <dbReference type="ARBA" id="ARBA00011996"/>
    </source>
</evidence>
<dbReference type="InterPro" id="IPR013815">
    <property type="entry name" value="ATP_grasp_subdomain_1"/>
</dbReference>
<reference evidence="15" key="1">
    <citation type="submission" date="2013-08" db="EMBL/GenBank/DDBJ databases">
        <authorList>
            <person name="Mendez C."/>
            <person name="Richter M."/>
            <person name="Ferrer M."/>
            <person name="Sanchez J."/>
        </authorList>
    </citation>
    <scope>NUCLEOTIDE SEQUENCE</scope>
</reference>
<dbReference type="UniPathway" id="UPA00138"/>
<feature type="non-terminal residue" evidence="15">
    <location>
        <position position="130"/>
    </location>
</feature>
<comment type="catalytic activity">
    <reaction evidence="13">
        <text>pyruvate + ATP + H2O = phosphoenolpyruvate + AMP + phosphate + 2 H(+)</text>
        <dbReference type="Rhea" id="RHEA:11364"/>
        <dbReference type="ChEBI" id="CHEBI:15361"/>
        <dbReference type="ChEBI" id="CHEBI:15377"/>
        <dbReference type="ChEBI" id="CHEBI:15378"/>
        <dbReference type="ChEBI" id="CHEBI:30616"/>
        <dbReference type="ChEBI" id="CHEBI:43474"/>
        <dbReference type="ChEBI" id="CHEBI:58702"/>
        <dbReference type="ChEBI" id="CHEBI:456215"/>
        <dbReference type="EC" id="2.7.9.2"/>
    </reaction>
</comment>
<evidence type="ECO:0000256" key="7">
    <source>
        <dbReference type="ARBA" id="ARBA00022723"/>
    </source>
</evidence>
<keyword evidence="11" id="KW-0460">Magnesium</keyword>
<dbReference type="GO" id="GO:0008986">
    <property type="term" value="F:pyruvate, water dikinase activity"/>
    <property type="evidence" value="ECO:0007669"/>
    <property type="project" value="UniProtKB-EC"/>
</dbReference>
<keyword evidence="8" id="KW-0547">Nucleotide-binding</keyword>
<gene>
    <name evidence="15" type="ORF">B1B_14431</name>
</gene>
<evidence type="ECO:0000256" key="1">
    <source>
        <dbReference type="ARBA" id="ARBA00001946"/>
    </source>
</evidence>
<feature type="domain" description="Pyruvate phosphate dikinase AMP/ATP-binding" evidence="14">
    <location>
        <begin position="22"/>
        <end position="116"/>
    </location>
</feature>
<accession>T1ALS4</accession>
<evidence type="ECO:0000256" key="2">
    <source>
        <dbReference type="ARBA" id="ARBA00002988"/>
    </source>
</evidence>
<comment type="similarity">
    <text evidence="4">Belongs to the PEP-utilizing enzyme family.</text>
</comment>
<dbReference type="AlphaFoldDB" id="T1ALS4"/>
<comment type="caution">
    <text evidence="15">The sequence shown here is derived from an EMBL/GenBank/DDBJ whole genome shotgun (WGS) entry which is preliminary data.</text>
</comment>
<evidence type="ECO:0000256" key="3">
    <source>
        <dbReference type="ARBA" id="ARBA00004742"/>
    </source>
</evidence>
<dbReference type="EC" id="2.7.9.2" evidence="5"/>
<evidence type="ECO:0000256" key="9">
    <source>
        <dbReference type="ARBA" id="ARBA00022777"/>
    </source>
</evidence>
<dbReference type="PANTHER" id="PTHR43030">
    <property type="entry name" value="PHOSPHOENOLPYRUVATE SYNTHASE"/>
    <property type="match status" value="1"/>
</dbReference>
<evidence type="ECO:0000256" key="13">
    <source>
        <dbReference type="ARBA" id="ARBA00047700"/>
    </source>
</evidence>
<evidence type="ECO:0000256" key="12">
    <source>
        <dbReference type="ARBA" id="ARBA00033470"/>
    </source>
</evidence>
<sequence length="130" mass="14041">MTEEPDRWLVPLESVSDTDRPWVGGKASKLGELVREGLPIPPGFVVTTTAFDAFVNSSGLSGRIASLLNGLDDGEGARVEEASRSIRTAFLETPYPAALENRIRESFRGFAKEKSSDLLRGSLLRDGGGF</sequence>
<organism evidence="15">
    <name type="scientific">mine drainage metagenome</name>
    <dbReference type="NCBI Taxonomy" id="410659"/>
    <lineage>
        <taxon>unclassified sequences</taxon>
        <taxon>metagenomes</taxon>
        <taxon>ecological metagenomes</taxon>
    </lineage>
</organism>